<keyword evidence="3" id="KW-1185">Reference proteome</keyword>
<dbReference type="Proteomes" id="UP000219072">
    <property type="component" value="Unassembled WGS sequence"/>
</dbReference>
<dbReference type="InterPro" id="IPR029068">
    <property type="entry name" value="Glyas_Bleomycin-R_OHBP_Dase"/>
</dbReference>
<accession>A0A286DYQ2</accession>
<dbReference type="PANTHER" id="PTHR36437:SF2">
    <property type="entry name" value="GLYOXALASE_BLEOMYCIN RESISTANCE PROTEIN_DIOXYGENASE"/>
    <property type="match status" value="1"/>
</dbReference>
<evidence type="ECO:0000313" key="3">
    <source>
        <dbReference type="Proteomes" id="UP000219072"/>
    </source>
</evidence>
<sequence>MRRMGLVTLVVPEYDEAIAYYTEVLGFTLREDRLLAPDGKRWVVVAPSPTAETGLLLARAVGERQRARVGDQTGGRVGFFLDTDDFDADLARLMAAGVALEEPPRTESYGRVVVFVDRYGNRWDLIQPAHGSGSSSA</sequence>
<name>A0A286DYQ2_9ACTN</name>
<organism evidence="2 3">
    <name type="scientific">Streptomyces zhaozhouensis</name>
    <dbReference type="NCBI Taxonomy" id="1300267"/>
    <lineage>
        <taxon>Bacteria</taxon>
        <taxon>Bacillati</taxon>
        <taxon>Actinomycetota</taxon>
        <taxon>Actinomycetes</taxon>
        <taxon>Kitasatosporales</taxon>
        <taxon>Streptomycetaceae</taxon>
        <taxon>Streptomyces</taxon>
    </lineage>
</organism>
<dbReference type="RefSeq" id="WP_097232246.1">
    <property type="nucleotide sequence ID" value="NZ_OCNE01000012.1"/>
</dbReference>
<proteinExistence type="predicted"/>
<dbReference type="Gene3D" id="3.10.180.10">
    <property type="entry name" value="2,3-Dihydroxybiphenyl 1,2-Dioxygenase, domain 1"/>
    <property type="match status" value="1"/>
</dbReference>
<dbReference type="OrthoDB" id="197463at2"/>
<dbReference type="AlphaFoldDB" id="A0A286DYQ2"/>
<dbReference type="SUPFAM" id="SSF54593">
    <property type="entry name" value="Glyoxalase/Bleomycin resistance protein/Dihydroxybiphenyl dioxygenase"/>
    <property type="match status" value="1"/>
</dbReference>
<feature type="domain" description="VOC" evidence="1">
    <location>
        <begin position="3"/>
        <end position="128"/>
    </location>
</feature>
<gene>
    <name evidence="2" type="ORF">SAMN06297387_112145</name>
</gene>
<dbReference type="PANTHER" id="PTHR36437">
    <property type="entry name" value="GLYOXALASE/BLEOMYCIN RESISTANCE PROTEIN/DIOXYGENASE"/>
    <property type="match status" value="1"/>
</dbReference>
<evidence type="ECO:0000313" key="2">
    <source>
        <dbReference type="EMBL" id="SOD63786.1"/>
    </source>
</evidence>
<dbReference type="Pfam" id="PF00903">
    <property type="entry name" value="Glyoxalase"/>
    <property type="match status" value="1"/>
</dbReference>
<evidence type="ECO:0000259" key="1">
    <source>
        <dbReference type="PROSITE" id="PS51819"/>
    </source>
</evidence>
<dbReference type="InterPro" id="IPR004360">
    <property type="entry name" value="Glyas_Fos-R_dOase_dom"/>
</dbReference>
<dbReference type="PROSITE" id="PS51819">
    <property type="entry name" value="VOC"/>
    <property type="match status" value="1"/>
</dbReference>
<protein>
    <recommendedName>
        <fullName evidence="1">VOC domain-containing protein</fullName>
    </recommendedName>
</protein>
<dbReference type="InterPro" id="IPR037523">
    <property type="entry name" value="VOC_core"/>
</dbReference>
<dbReference type="EMBL" id="OCNE01000012">
    <property type="protein sequence ID" value="SOD63786.1"/>
    <property type="molecule type" value="Genomic_DNA"/>
</dbReference>
<reference evidence="2 3" key="1">
    <citation type="submission" date="2017-09" db="EMBL/GenBank/DDBJ databases">
        <authorList>
            <person name="Ehlers B."/>
            <person name="Leendertz F.H."/>
        </authorList>
    </citation>
    <scope>NUCLEOTIDE SEQUENCE [LARGE SCALE GENOMIC DNA]</scope>
    <source>
        <strain evidence="2 3">CGMCC 4.7095</strain>
    </source>
</reference>